<gene>
    <name evidence="11" type="ORF">JBS370_LOCUS23540</name>
    <name evidence="10" type="ORF">ZHD862_LOCUS13938</name>
</gene>
<evidence type="ECO:0000256" key="3">
    <source>
        <dbReference type="ARBA" id="ARBA00022989"/>
    </source>
</evidence>
<dbReference type="Pfam" id="PF08784">
    <property type="entry name" value="RPA_C"/>
    <property type="match status" value="1"/>
</dbReference>
<proteinExistence type="predicted"/>
<dbReference type="EMBL" id="CAJOBD010003485">
    <property type="protein sequence ID" value="CAF3951163.1"/>
    <property type="molecule type" value="Genomic_DNA"/>
</dbReference>
<keyword evidence="2 8" id="KW-0812">Transmembrane</keyword>
<name>A0A819KQZ1_9BILA</name>
<dbReference type="InterPro" id="IPR036390">
    <property type="entry name" value="WH_DNA-bd_sf"/>
</dbReference>
<dbReference type="Gene3D" id="1.20.1070.10">
    <property type="entry name" value="Rhodopsin 7-helix transmembrane proteins"/>
    <property type="match status" value="1"/>
</dbReference>
<dbReference type="InterPro" id="IPR050125">
    <property type="entry name" value="GPCR_opsins"/>
</dbReference>
<evidence type="ECO:0000256" key="8">
    <source>
        <dbReference type="SAM" id="Phobius"/>
    </source>
</evidence>
<comment type="caution">
    <text evidence="11">The sequence shown here is derived from an EMBL/GenBank/DDBJ whole genome shotgun (WGS) entry which is preliminary data.</text>
</comment>
<evidence type="ECO:0000259" key="9">
    <source>
        <dbReference type="PROSITE" id="PS50262"/>
    </source>
</evidence>
<keyword evidence="3 8" id="KW-1133">Transmembrane helix</keyword>
<dbReference type="EMBL" id="CAJNOT010000588">
    <property type="protein sequence ID" value="CAF1028913.1"/>
    <property type="molecule type" value="Genomic_DNA"/>
</dbReference>
<feature type="transmembrane region" description="Helical" evidence="8">
    <location>
        <begin position="303"/>
        <end position="321"/>
    </location>
</feature>
<keyword evidence="6" id="KW-0675">Receptor</keyword>
<dbReference type="Gene3D" id="1.10.10.10">
    <property type="entry name" value="Winged helix-like DNA-binding domain superfamily/Winged helix DNA-binding domain"/>
    <property type="match status" value="1"/>
</dbReference>
<keyword evidence="5 8" id="KW-0472">Membrane</keyword>
<evidence type="ECO:0000256" key="4">
    <source>
        <dbReference type="ARBA" id="ARBA00023040"/>
    </source>
</evidence>
<evidence type="ECO:0000256" key="1">
    <source>
        <dbReference type="ARBA" id="ARBA00004141"/>
    </source>
</evidence>
<dbReference type="PANTHER" id="PTHR24240">
    <property type="entry name" value="OPSIN"/>
    <property type="match status" value="1"/>
</dbReference>
<feature type="transmembrane region" description="Helical" evidence="8">
    <location>
        <begin position="262"/>
        <end position="283"/>
    </location>
</feature>
<dbReference type="Proteomes" id="UP000663836">
    <property type="component" value="Unassembled WGS sequence"/>
</dbReference>
<keyword evidence="4" id="KW-0297">G-protein coupled receptor</keyword>
<evidence type="ECO:0000313" key="11">
    <source>
        <dbReference type="EMBL" id="CAF3951163.1"/>
    </source>
</evidence>
<dbReference type="GO" id="GO:0004930">
    <property type="term" value="F:G protein-coupled receptor activity"/>
    <property type="evidence" value="ECO:0007669"/>
    <property type="project" value="UniProtKB-KW"/>
</dbReference>
<reference evidence="11" key="1">
    <citation type="submission" date="2021-02" db="EMBL/GenBank/DDBJ databases">
        <authorList>
            <person name="Nowell W R."/>
        </authorList>
    </citation>
    <scope>NUCLEOTIDE SEQUENCE</scope>
</reference>
<dbReference type="PROSITE" id="PS50262">
    <property type="entry name" value="G_PROTEIN_RECEP_F1_2"/>
    <property type="match status" value="1"/>
</dbReference>
<sequence length="479" mass="54937">MITSIIIYFCRINSIILMYLGLLMGSFFTIFILREFYSHSQFHTSLNLLIIVIFCTDCFRAFVCAPLETFVLIKTLNISIINCQEQNYIMKYNKIIINFCRFTMAVRSCFNVIQPLGFIAIAYERLRAIVKRNGNLNMTIITHQQRDFVRLKNIIIWICISLLIGVIVGIYQAISYSFSNTCSGQSTLSFHPTMFILLFSIIGAAFISGFIYGKMYFVLRKYQNNMIIPIVIDGNHNNSIGHQNILMNDTHRKDLRLAKHSFIIFLSFFLCRLPLIIMILIDLSLTRPLYGYTQCYFEEFADFFGQFIFLATITDPLTYIWKQRSGSGFQQQKFAGENDGGNAQHLTVKDVLTRTIATILNAKDSELDNCFGLTRYHIDDYFSEPLKSLTYIKVIGQVKTFTSKVHIVAHHSTISNDFIPVQNAVLNLLKIGTSMAGYSVSEICKQFNENQVKQALKFLSGEGHIYSPTDDDHFRTVSN</sequence>
<dbReference type="InterPro" id="IPR036388">
    <property type="entry name" value="WH-like_DNA-bd_sf"/>
</dbReference>
<dbReference type="SUPFAM" id="SSF46785">
    <property type="entry name" value="Winged helix' DNA-binding domain"/>
    <property type="match status" value="1"/>
</dbReference>
<accession>A0A819KQZ1</accession>
<dbReference type="Proteomes" id="UP000663864">
    <property type="component" value="Unassembled WGS sequence"/>
</dbReference>
<comment type="subcellular location">
    <subcellularLocation>
        <location evidence="1">Membrane</location>
        <topology evidence="1">Multi-pass membrane protein</topology>
    </subcellularLocation>
</comment>
<keyword evidence="7" id="KW-0807">Transducer</keyword>
<feature type="transmembrane region" description="Helical" evidence="8">
    <location>
        <begin position="194"/>
        <end position="213"/>
    </location>
</feature>
<evidence type="ECO:0000256" key="5">
    <source>
        <dbReference type="ARBA" id="ARBA00023136"/>
    </source>
</evidence>
<protein>
    <recommendedName>
        <fullName evidence="9">G-protein coupled receptors family 1 profile domain-containing protein</fullName>
    </recommendedName>
</protein>
<dbReference type="GO" id="GO:0016020">
    <property type="term" value="C:membrane"/>
    <property type="evidence" value="ECO:0007669"/>
    <property type="project" value="UniProtKB-SubCell"/>
</dbReference>
<feature type="domain" description="G-protein coupled receptors family 1 profile" evidence="9">
    <location>
        <begin position="25"/>
        <end position="319"/>
    </location>
</feature>
<evidence type="ECO:0000256" key="6">
    <source>
        <dbReference type="ARBA" id="ARBA00023170"/>
    </source>
</evidence>
<evidence type="ECO:0000256" key="7">
    <source>
        <dbReference type="ARBA" id="ARBA00023224"/>
    </source>
</evidence>
<feature type="transmembrane region" description="Helical" evidence="8">
    <location>
        <begin position="154"/>
        <end position="174"/>
    </location>
</feature>
<dbReference type="SUPFAM" id="SSF81321">
    <property type="entry name" value="Family A G protein-coupled receptor-like"/>
    <property type="match status" value="1"/>
</dbReference>
<evidence type="ECO:0000313" key="10">
    <source>
        <dbReference type="EMBL" id="CAF1028913.1"/>
    </source>
</evidence>
<evidence type="ECO:0000313" key="12">
    <source>
        <dbReference type="Proteomes" id="UP000663836"/>
    </source>
</evidence>
<dbReference type="CDD" id="cd00637">
    <property type="entry name" value="7tm_classA_rhodopsin-like"/>
    <property type="match status" value="1"/>
</dbReference>
<dbReference type="InterPro" id="IPR017452">
    <property type="entry name" value="GPCR_Rhodpsn_7TM"/>
</dbReference>
<evidence type="ECO:0000256" key="2">
    <source>
        <dbReference type="ARBA" id="ARBA00022692"/>
    </source>
</evidence>
<dbReference type="AlphaFoldDB" id="A0A819KQZ1"/>
<dbReference type="InterPro" id="IPR014892">
    <property type="entry name" value="RPA_C"/>
</dbReference>
<feature type="transmembrane region" description="Helical" evidence="8">
    <location>
        <begin position="45"/>
        <end position="67"/>
    </location>
</feature>
<feature type="transmembrane region" description="Helical" evidence="8">
    <location>
        <begin position="12"/>
        <end position="33"/>
    </location>
</feature>
<organism evidence="11 12">
    <name type="scientific">Rotaria sordida</name>
    <dbReference type="NCBI Taxonomy" id="392033"/>
    <lineage>
        <taxon>Eukaryota</taxon>
        <taxon>Metazoa</taxon>
        <taxon>Spiralia</taxon>
        <taxon>Gnathifera</taxon>
        <taxon>Rotifera</taxon>
        <taxon>Eurotatoria</taxon>
        <taxon>Bdelloidea</taxon>
        <taxon>Philodinida</taxon>
        <taxon>Philodinidae</taxon>
        <taxon>Rotaria</taxon>
    </lineage>
</organism>